<dbReference type="Gene3D" id="1.10.357.10">
    <property type="entry name" value="Tetracycline Repressor, domain 2"/>
    <property type="match status" value="1"/>
</dbReference>
<keyword evidence="1" id="KW-0805">Transcription regulation</keyword>
<proteinExistence type="predicted"/>
<evidence type="ECO:0000259" key="5">
    <source>
        <dbReference type="PROSITE" id="PS50977"/>
    </source>
</evidence>
<dbReference type="STRING" id="1116472.MGMO_177c00160"/>
<dbReference type="SUPFAM" id="SSF48498">
    <property type="entry name" value="Tetracyclin repressor-like, C-terminal domain"/>
    <property type="match status" value="1"/>
</dbReference>
<dbReference type="PANTHER" id="PTHR47506">
    <property type="entry name" value="TRANSCRIPTIONAL REGULATORY PROTEIN"/>
    <property type="match status" value="1"/>
</dbReference>
<dbReference type="SUPFAM" id="SSF46689">
    <property type="entry name" value="Homeodomain-like"/>
    <property type="match status" value="1"/>
</dbReference>
<keyword evidence="2 4" id="KW-0238">DNA-binding</keyword>
<dbReference type="InterPro" id="IPR011075">
    <property type="entry name" value="TetR_C"/>
</dbReference>
<evidence type="ECO:0000313" key="6">
    <source>
        <dbReference type="EMBL" id="ESS66725.1"/>
    </source>
</evidence>
<dbReference type="Gene3D" id="1.10.10.60">
    <property type="entry name" value="Homeodomain-like"/>
    <property type="match status" value="1"/>
</dbReference>
<keyword evidence="3" id="KW-0804">Transcription</keyword>
<dbReference type="PROSITE" id="PS50977">
    <property type="entry name" value="HTH_TETR_2"/>
    <property type="match status" value="1"/>
</dbReference>
<dbReference type="GO" id="GO:0003677">
    <property type="term" value="F:DNA binding"/>
    <property type="evidence" value="ECO:0007669"/>
    <property type="project" value="UniProtKB-UniRule"/>
</dbReference>
<feature type="DNA-binding region" description="H-T-H motif" evidence="4">
    <location>
        <begin position="29"/>
        <end position="48"/>
    </location>
</feature>
<gene>
    <name evidence="6" type="ORF">MGMO_177c00160</name>
</gene>
<dbReference type="AlphaFoldDB" id="V5B0Q2"/>
<dbReference type="OrthoDB" id="270177at2"/>
<accession>V5B0Q2</accession>
<reference evidence="6 7" key="1">
    <citation type="journal article" date="2013" name="Genome Announc.">
        <title>Draft Genome Sequence of the Methanotrophic Gammaproteobacterium Methyloglobulus morosus DSM 22980 Strain KoM1.</title>
        <authorList>
            <person name="Poehlein A."/>
            <person name="Deutzmann J.S."/>
            <person name="Daniel R."/>
            <person name="Simeonova D.D."/>
        </authorList>
    </citation>
    <scope>NUCLEOTIDE SEQUENCE [LARGE SCALE GENOMIC DNA]</scope>
    <source>
        <strain evidence="6 7">KoM1</strain>
    </source>
</reference>
<dbReference type="InterPro" id="IPR001647">
    <property type="entry name" value="HTH_TetR"/>
</dbReference>
<dbReference type="eggNOG" id="COG1309">
    <property type="taxonomic scope" value="Bacteria"/>
</dbReference>
<dbReference type="Proteomes" id="UP000017842">
    <property type="component" value="Unassembled WGS sequence"/>
</dbReference>
<evidence type="ECO:0000256" key="2">
    <source>
        <dbReference type="ARBA" id="ARBA00023125"/>
    </source>
</evidence>
<evidence type="ECO:0000256" key="3">
    <source>
        <dbReference type="ARBA" id="ARBA00023163"/>
    </source>
</evidence>
<evidence type="ECO:0000256" key="4">
    <source>
        <dbReference type="PROSITE-ProRule" id="PRU00335"/>
    </source>
</evidence>
<keyword evidence="7" id="KW-1185">Reference proteome</keyword>
<organism evidence="6 7">
    <name type="scientific">Methyloglobulus morosus KoM1</name>
    <dbReference type="NCBI Taxonomy" id="1116472"/>
    <lineage>
        <taxon>Bacteria</taxon>
        <taxon>Pseudomonadati</taxon>
        <taxon>Pseudomonadota</taxon>
        <taxon>Gammaproteobacteria</taxon>
        <taxon>Methylococcales</taxon>
        <taxon>Methylococcaceae</taxon>
        <taxon>Methyloglobulus</taxon>
    </lineage>
</organism>
<dbReference type="Pfam" id="PF16925">
    <property type="entry name" value="TetR_C_13"/>
    <property type="match status" value="1"/>
</dbReference>
<dbReference type="RefSeq" id="WP_023496551.1">
    <property type="nucleotide sequence ID" value="NZ_AYLO01000162.1"/>
</dbReference>
<sequence length="196" mass="22125">MARPISFDRDQVLKEAIQLFWSKGYQATSMKNLEDATGLKPGSLYLAFGDKRGLFLAALDAYFDTMKAAMFSVLHDDGSPNKRLESFFYQLVQESCSDPNRKGCMLINTLSETPAHDAEINLRLQQMFTEIELALKGVLVECQVLGQLNTHQRPESLAKFLMTGIFGLRLFNKTQPNSDTLKVIVDNLLFVAFFKN</sequence>
<name>V5B0Q2_9GAMM</name>
<dbReference type="InterPro" id="IPR036271">
    <property type="entry name" value="Tet_transcr_reg_TetR-rel_C_sf"/>
</dbReference>
<comment type="caution">
    <text evidence="6">The sequence shown here is derived from an EMBL/GenBank/DDBJ whole genome shotgun (WGS) entry which is preliminary data.</text>
</comment>
<evidence type="ECO:0000256" key="1">
    <source>
        <dbReference type="ARBA" id="ARBA00023015"/>
    </source>
</evidence>
<evidence type="ECO:0000313" key="7">
    <source>
        <dbReference type="Proteomes" id="UP000017842"/>
    </source>
</evidence>
<dbReference type="EMBL" id="AYLO01000162">
    <property type="protein sequence ID" value="ESS66725.1"/>
    <property type="molecule type" value="Genomic_DNA"/>
</dbReference>
<dbReference type="PANTHER" id="PTHR47506:SF10">
    <property type="entry name" value="TRANSCRIPTIONAL REGULATORY PROTEIN"/>
    <property type="match status" value="1"/>
</dbReference>
<feature type="domain" description="HTH tetR-type" evidence="5">
    <location>
        <begin position="6"/>
        <end position="66"/>
    </location>
</feature>
<protein>
    <submittedName>
        <fullName evidence="6">Transcriptional regulator, TetR family protein</fullName>
    </submittedName>
</protein>
<dbReference type="Pfam" id="PF00440">
    <property type="entry name" value="TetR_N"/>
    <property type="match status" value="1"/>
</dbReference>
<dbReference type="InterPro" id="IPR009057">
    <property type="entry name" value="Homeodomain-like_sf"/>
</dbReference>